<keyword evidence="3" id="KW-1185">Reference proteome</keyword>
<evidence type="ECO:0000256" key="1">
    <source>
        <dbReference type="SAM" id="MobiDB-lite"/>
    </source>
</evidence>
<dbReference type="Proteomes" id="UP000189701">
    <property type="component" value="Unplaced"/>
</dbReference>
<feature type="region of interest" description="Disordered" evidence="1">
    <location>
        <begin position="107"/>
        <end position="142"/>
    </location>
</feature>
<accession>A0A1U7VGY3</accession>
<dbReference type="InterPro" id="IPR057670">
    <property type="entry name" value="SH3_retrovirus"/>
</dbReference>
<protein>
    <submittedName>
        <fullName evidence="4">Uncharacterized protein LOC104213725</fullName>
    </submittedName>
</protein>
<dbReference type="AlphaFoldDB" id="A0A1U7VGY3"/>
<evidence type="ECO:0000313" key="3">
    <source>
        <dbReference type="Proteomes" id="UP000189701"/>
    </source>
</evidence>
<name>A0A1U7VGY3_NICSY</name>
<sequence>MPSSVIQNQVPFSVLFSHPPLFSSTPCLWEHVFVHNLTLGKDKLVSRALKCVFLGYWRTQKRYQCYSPDLQWYHVTFFETQSYFTGPAPAPLTASCPSPSPVQPFTAPPLLTYYRHPRPASGPADSRPASDPAPIADLSPFS</sequence>
<feature type="domain" description="Retroviral polymerase SH3-like" evidence="2">
    <location>
        <begin position="32"/>
        <end position="83"/>
    </location>
</feature>
<proteinExistence type="predicted"/>
<gene>
    <name evidence="4" type="primary">LOC104213725</name>
</gene>
<evidence type="ECO:0000259" key="2">
    <source>
        <dbReference type="Pfam" id="PF25597"/>
    </source>
</evidence>
<feature type="compositionally biased region" description="Low complexity" evidence="1">
    <location>
        <begin position="119"/>
        <end position="142"/>
    </location>
</feature>
<dbReference type="Pfam" id="PF25597">
    <property type="entry name" value="SH3_retrovirus"/>
    <property type="match status" value="1"/>
</dbReference>
<evidence type="ECO:0000313" key="4">
    <source>
        <dbReference type="RefSeq" id="XP_009761569.1"/>
    </source>
</evidence>
<reference evidence="4" key="2">
    <citation type="submission" date="2025-08" db="UniProtKB">
        <authorList>
            <consortium name="RefSeq"/>
        </authorList>
    </citation>
    <scope>IDENTIFICATION</scope>
    <source>
        <tissue evidence="4">Leaf</tissue>
    </source>
</reference>
<organism evidence="3 4">
    <name type="scientific">Nicotiana sylvestris</name>
    <name type="common">Wood tobacco</name>
    <name type="synonym">South American tobacco</name>
    <dbReference type="NCBI Taxonomy" id="4096"/>
    <lineage>
        <taxon>Eukaryota</taxon>
        <taxon>Viridiplantae</taxon>
        <taxon>Streptophyta</taxon>
        <taxon>Embryophyta</taxon>
        <taxon>Tracheophyta</taxon>
        <taxon>Spermatophyta</taxon>
        <taxon>Magnoliopsida</taxon>
        <taxon>eudicotyledons</taxon>
        <taxon>Gunneridae</taxon>
        <taxon>Pentapetalae</taxon>
        <taxon>asterids</taxon>
        <taxon>lamiids</taxon>
        <taxon>Solanales</taxon>
        <taxon>Solanaceae</taxon>
        <taxon>Nicotianoideae</taxon>
        <taxon>Nicotianeae</taxon>
        <taxon>Nicotiana</taxon>
    </lineage>
</organism>
<dbReference type="RefSeq" id="XP_009761569.1">
    <property type="nucleotide sequence ID" value="XM_009763267.1"/>
</dbReference>
<reference evidence="3" key="1">
    <citation type="journal article" date="2013" name="Genome Biol.">
        <title>Reference genomes and transcriptomes of Nicotiana sylvestris and Nicotiana tomentosiformis.</title>
        <authorList>
            <person name="Sierro N."/>
            <person name="Battey J.N."/>
            <person name="Ouadi S."/>
            <person name="Bovet L."/>
            <person name="Goepfert S."/>
            <person name="Bakaher N."/>
            <person name="Peitsch M.C."/>
            <person name="Ivanov N.V."/>
        </authorList>
    </citation>
    <scope>NUCLEOTIDE SEQUENCE [LARGE SCALE GENOMIC DNA]</scope>
</reference>